<dbReference type="InterPro" id="IPR008775">
    <property type="entry name" value="Phytyl_CoA_dOase-like"/>
</dbReference>
<dbReference type="AlphaFoldDB" id="A0A1E4TNL6"/>
<evidence type="ECO:0000313" key="2">
    <source>
        <dbReference type="Proteomes" id="UP000094236"/>
    </source>
</evidence>
<reference evidence="2" key="1">
    <citation type="submission" date="2016-05" db="EMBL/GenBank/DDBJ databases">
        <title>Comparative genomics of biotechnologically important yeasts.</title>
        <authorList>
            <consortium name="DOE Joint Genome Institute"/>
            <person name="Riley R."/>
            <person name="Haridas S."/>
            <person name="Wolfe K.H."/>
            <person name="Lopes M.R."/>
            <person name="Hittinger C.T."/>
            <person name="Goker M."/>
            <person name="Salamov A."/>
            <person name="Wisecaver J."/>
            <person name="Long T.M."/>
            <person name="Aerts A.L."/>
            <person name="Barry K."/>
            <person name="Choi C."/>
            <person name="Clum A."/>
            <person name="Coughlan A.Y."/>
            <person name="Deshpande S."/>
            <person name="Douglass A.P."/>
            <person name="Hanson S.J."/>
            <person name="Klenk H.-P."/>
            <person name="Labutti K."/>
            <person name="Lapidus A."/>
            <person name="Lindquist E."/>
            <person name="Lipzen A."/>
            <person name="Meier-Kolthoff J.P."/>
            <person name="Ohm R.A."/>
            <person name="Otillar R.P."/>
            <person name="Pangilinan J."/>
            <person name="Peng Y."/>
            <person name="Rokas A."/>
            <person name="Rosa C.A."/>
            <person name="Scheuner C."/>
            <person name="Sibirny A.A."/>
            <person name="Slot J.C."/>
            <person name="Stielow J.B."/>
            <person name="Sun H."/>
            <person name="Kurtzman C.P."/>
            <person name="Blackwell M."/>
            <person name="Grigoriev I.V."/>
            <person name="Jeffries T.W."/>
        </authorList>
    </citation>
    <scope>NUCLEOTIDE SEQUENCE [LARGE SCALE GENOMIC DNA]</scope>
    <source>
        <strain evidence="2">NRRL Y-2460</strain>
    </source>
</reference>
<accession>A0A1E4TNL6</accession>
<dbReference type="OrthoDB" id="445007at2759"/>
<evidence type="ECO:0008006" key="3">
    <source>
        <dbReference type="Google" id="ProtNLM"/>
    </source>
</evidence>
<dbReference type="Gene3D" id="2.60.120.620">
    <property type="entry name" value="q2cbj1_9rhob like domain"/>
    <property type="match status" value="1"/>
</dbReference>
<protein>
    <recommendedName>
        <fullName evidence="3">Phytanoyl-CoA dioxygenase</fullName>
    </recommendedName>
</protein>
<evidence type="ECO:0000313" key="1">
    <source>
        <dbReference type="EMBL" id="ODV93355.1"/>
    </source>
</evidence>
<dbReference type="EMBL" id="KV454018">
    <property type="protein sequence ID" value="ODV93355.1"/>
    <property type="molecule type" value="Genomic_DNA"/>
</dbReference>
<name>A0A1E4TNL6_PACTA</name>
<keyword evidence="2" id="KW-1185">Reference proteome</keyword>
<dbReference type="PANTHER" id="PTHR31630:SF6">
    <property type="entry name" value="PHYTANOYL-COA DIOXYGENASE-RELATED"/>
    <property type="match status" value="1"/>
</dbReference>
<proteinExistence type="predicted"/>
<dbReference type="Proteomes" id="UP000094236">
    <property type="component" value="Unassembled WGS sequence"/>
</dbReference>
<gene>
    <name evidence="1" type="ORF">PACTADRAFT_5141</name>
</gene>
<sequence>MSDSVTSIEESNAPKYVARLVLNSKNYGFGEKIFDKNKPGQNSVVPRQIIKNPQAYEEASKTPKVDKSVFEKYERQFIDNGPYNDWRDDLIENGFAVIKGAIPKERAQGYENDMRDWIKSFSYSQSLDFNDRSTWVESNLPSHMPNNIYALYCSSHEKFMWDARQEEGVIDTFAKIWGTRKLLVSFDAFNFGLPNRSDVPEPQPWPHIDQSPFKRGIQCIQGIINLSDASNENDGSLVVYKGSHKLLDQFLDTQTDKSEWKIKDSYIFTSDELKWFLEKGCQEIKVKAEPGDVIVWDSRTVHYGGAQQEGSNQIRSVIYASYSPKDFATEQTLERKKKVFNQWQGTTHWAHDNIVMRDNVPLLANYEIDPEDRSEPRIKPEITQKLLRLAGAIPYDE</sequence>
<dbReference type="Pfam" id="PF05721">
    <property type="entry name" value="PhyH"/>
    <property type="match status" value="1"/>
</dbReference>
<dbReference type="SUPFAM" id="SSF51197">
    <property type="entry name" value="Clavaminate synthase-like"/>
    <property type="match status" value="1"/>
</dbReference>
<dbReference type="PANTHER" id="PTHR31630">
    <property type="entry name" value="PHYTANOYL-COA DIOXYGENASE-RELATED-RELATED"/>
    <property type="match status" value="1"/>
</dbReference>
<organism evidence="1 2">
    <name type="scientific">Pachysolen tannophilus NRRL Y-2460</name>
    <dbReference type="NCBI Taxonomy" id="669874"/>
    <lineage>
        <taxon>Eukaryota</taxon>
        <taxon>Fungi</taxon>
        <taxon>Dikarya</taxon>
        <taxon>Ascomycota</taxon>
        <taxon>Saccharomycotina</taxon>
        <taxon>Pichiomycetes</taxon>
        <taxon>Pachysolenaceae</taxon>
        <taxon>Pachysolen</taxon>
    </lineage>
</organism>